<dbReference type="InterPro" id="IPR002173">
    <property type="entry name" value="Carboh/pur_kinase_PfkB_CS"/>
</dbReference>
<dbReference type="GO" id="GO:0005524">
    <property type="term" value="F:ATP binding"/>
    <property type="evidence" value="ECO:0007669"/>
    <property type="project" value="UniProtKB-UniRule"/>
</dbReference>
<keyword evidence="10 12" id="KW-0630">Potassium</keyword>
<dbReference type="GO" id="GO:0004747">
    <property type="term" value="F:ribokinase activity"/>
    <property type="evidence" value="ECO:0007669"/>
    <property type="project" value="UniProtKB-UniRule"/>
</dbReference>
<comment type="subcellular location">
    <subcellularLocation>
        <location evidence="12">Cytoplasm</location>
    </subcellularLocation>
    <subcellularLocation>
        <location evidence="12">Nucleus</location>
    </subcellularLocation>
</comment>
<keyword evidence="12" id="KW-0539">Nucleus</keyword>
<dbReference type="Pfam" id="PF00294">
    <property type="entry name" value="PfkB"/>
    <property type="match status" value="1"/>
</dbReference>
<evidence type="ECO:0000256" key="1">
    <source>
        <dbReference type="ARBA" id="ARBA00005380"/>
    </source>
</evidence>
<keyword evidence="6 12" id="KW-0547">Nucleotide-binding</keyword>
<feature type="binding site" evidence="12">
    <location>
        <begin position="253"/>
        <end position="254"/>
    </location>
    <ligand>
        <name>ATP</name>
        <dbReference type="ChEBI" id="CHEBI:30616"/>
    </ligand>
</feature>
<sequence length="398" mass="42621">MTSKSIVVVGSCMIDFVSFAPRLPKPGETIHGSKFMTTFGGKGANQCVAAAKLGGNTTLITRVGDDLWGDKYIENLKCQNVETKYAQKTPNSQSGIAQITVAESGENQIVVVAGANNLLTVQDVEKAQDDIIAAAVVVLQLETSTNVALKALKLCQGTSILNGAPALNKYDPELLTLPTIFCVNETEAAVFTGLSVTNKREAEVAIKKLIEQGCNAVIVTLGEQGAICMEKNKPGIISVSCPVKQCVDTTGAGDAFIGALSFLLANYSDMPLRKILENACFIASDSVIFLVHFVFIALSSMGFWNTSAFLFYNFILILLLVWSIYHPQNEEPVQLAIVVNGVSIFLDILLLVMCYPTNGSVTGLFAGTPQQSSYEDIDKNIPHPSQSGSYGFANAQQI</sequence>
<feature type="domain" description="Carbohydrate kinase PfkB" evidence="14">
    <location>
        <begin position="4"/>
        <end position="284"/>
    </location>
</feature>
<comment type="catalytic activity">
    <reaction evidence="12">
        <text>D-ribose + ATP = D-ribose 5-phosphate + ADP + H(+)</text>
        <dbReference type="Rhea" id="RHEA:13697"/>
        <dbReference type="ChEBI" id="CHEBI:15378"/>
        <dbReference type="ChEBI" id="CHEBI:30616"/>
        <dbReference type="ChEBI" id="CHEBI:47013"/>
        <dbReference type="ChEBI" id="CHEBI:78346"/>
        <dbReference type="ChEBI" id="CHEBI:456216"/>
        <dbReference type="EC" id="2.7.1.15"/>
    </reaction>
</comment>
<dbReference type="SUPFAM" id="SSF53613">
    <property type="entry name" value="Ribokinase-like"/>
    <property type="match status" value="1"/>
</dbReference>
<dbReference type="SMART" id="SM00805">
    <property type="entry name" value="AGTRAP"/>
    <property type="match status" value="1"/>
</dbReference>
<dbReference type="GO" id="GO:0046872">
    <property type="term" value="F:metal ion binding"/>
    <property type="evidence" value="ECO:0007669"/>
    <property type="project" value="UniProtKB-KW"/>
</dbReference>
<dbReference type="Proteomes" id="UP000292052">
    <property type="component" value="Unassembled WGS sequence"/>
</dbReference>
<keyword evidence="5 12" id="KW-0479">Metal-binding</keyword>
<keyword evidence="7 12" id="KW-0418">Kinase</keyword>
<dbReference type="HAMAP" id="MF_01987">
    <property type="entry name" value="Ribokinase"/>
    <property type="match status" value="1"/>
</dbReference>
<evidence type="ECO:0000256" key="2">
    <source>
        <dbReference type="ARBA" id="ARBA00012035"/>
    </source>
</evidence>
<dbReference type="STRING" id="1661398.A0A482WAH6"/>
<dbReference type="PANTHER" id="PTHR10584">
    <property type="entry name" value="SUGAR KINASE"/>
    <property type="match status" value="1"/>
</dbReference>
<feature type="binding site" evidence="12">
    <location>
        <begin position="41"/>
        <end position="45"/>
    </location>
    <ligand>
        <name>substrate</name>
    </ligand>
</feature>
<comment type="function">
    <text evidence="12">Catalyzes the phosphorylation of ribose at O-5 in a reaction requiring ATP and magnesium. The resulting D-ribose-5-phosphate can then be used either for sythesis of nucleotides, histidine, and tryptophan, or as a component of the pentose phosphate pathway.</text>
</comment>
<comment type="subunit">
    <text evidence="12">Homodimer.</text>
</comment>
<dbReference type="PANTHER" id="PTHR10584:SF166">
    <property type="entry name" value="RIBOKINASE"/>
    <property type="match status" value="1"/>
</dbReference>
<keyword evidence="13" id="KW-0472">Membrane</keyword>
<dbReference type="GO" id="GO:0038166">
    <property type="term" value="P:angiotensin-activated signaling pathway"/>
    <property type="evidence" value="ECO:0007669"/>
    <property type="project" value="InterPro"/>
</dbReference>
<evidence type="ECO:0000256" key="13">
    <source>
        <dbReference type="SAM" id="Phobius"/>
    </source>
</evidence>
<evidence type="ECO:0000256" key="9">
    <source>
        <dbReference type="ARBA" id="ARBA00022842"/>
    </source>
</evidence>
<reference evidence="15 16" key="1">
    <citation type="submission" date="2017-03" db="EMBL/GenBank/DDBJ databases">
        <title>Genome of the blue death feigning beetle - Asbolus verrucosus.</title>
        <authorList>
            <person name="Rider S.D."/>
        </authorList>
    </citation>
    <scope>NUCLEOTIDE SEQUENCE [LARGE SCALE GENOMIC DNA]</scope>
    <source>
        <strain evidence="15">Butters</strain>
        <tissue evidence="15">Head and leg muscle</tissue>
    </source>
</reference>
<evidence type="ECO:0000256" key="5">
    <source>
        <dbReference type="ARBA" id="ARBA00022723"/>
    </source>
</evidence>
<dbReference type="AlphaFoldDB" id="A0A482WAH6"/>
<keyword evidence="16" id="KW-1185">Reference proteome</keyword>
<feature type="binding site" evidence="12">
    <location>
        <position position="289"/>
    </location>
    <ligand>
        <name>K(+)</name>
        <dbReference type="ChEBI" id="CHEBI:29103"/>
    </ligand>
</feature>
<protein>
    <recommendedName>
        <fullName evidence="3 12">Ribokinase</fullName>
        <shortName evidence="12">RK</shortName>
        <ecNumber evidence="2 12">2.7.1.15</ecNumber>
    </recommendedName>
</protein>
<dbReference type="GO" id="GO:0005634">
    <property type="term" value="C:nucleus"/>
    <property type="evidence" value="ECO:0007669"/>
    <property type="project" value="UniProtKB-SubCell"/>
</dbReference>
<feature type="binding site" evidence="12">
    <location>
        <position position="254"/>
    </location>
    <ligand>
        <name>substrate</name>
    </ligand>
</feature>
<comment type="caution">
    <text evidence="12">Lacks conserved residue(s) required for the propagation of feature annotation.</text>
</comment>
<evidence type="ECO:0000256" key="12">
    <source>
        <dbReference type="HAMAP-Rule" id="MF_03215"/>
    </source>
</evidence>
<name>A0A482WAH6_ASBVE</name>
<proteinExistence type="inferred from homology"/>
<feature type="binding site" evidence="12">
    <location>
        <position position="250"/>
    </location>
    <ligand>
        <name>K(+)</name>
        <dbReference type="ChEBI" id="CHEBI:29103"/>
    </ligand>
</feature>
<evidence type="ECO:0000256" key="3">
    <source>
        <dbReference type="ARBA" id="ARBA00016943"/>
    </source>
</evidence>
<feature type="active site" description="Proton acceptor" evidence="12">
    <location>
        <position position="254"/>
    </location>
</feature>
<gene>
    <name evidence="15" type="ORF">BDFB_002026</name>
</gene>
<dbReference type="UniPathway" id="UPA00916">
    <property type="reaction ID" value="UER00889"/>
</dbReference>
<keyword evidence="4 12" id="KW-0808">Transferase</keyword>
<evidence type="ECO:0000256" key="7">
    <source>
        <dbReference type="ARBA" id="ARBA00022777"/>
    </source>
</evidence>
<evidence type="ECO:0000313" key="15">
    <source>
        <dbReference type="EMBL" id="RZC41388.1"/>
    </source>
</evidence>
<feature type="binding site" evidence="12">
    <location>
        <begin position="13"/>
        <end position="15"/>
    </location>
    <ligand>
        <name>substrate</name>
    </ligand>
</feature>
<keyword evidence="8 12" id="KW-0067">ATP-binding</keyword>
<feature type="transmembrane region" description="Helical" evidence="13">
    <location>
        <begin position="279"/>
        <end position="298"/>
    </location>
</feature>
<comment type="cofactor">
    <cofactor evidence="12">
        <name>Mg(2+)</name>
        <dbReference type="ChEBI" id="CHEBI:18420"/>
    </cofactor>
    <text evidence="12">Requires a divalent cation, most likely magnesium in vivo, as an electrophilic catalyst to aid phosphoryl group transfer. It is the chelate of the metal and the nucleotide that is the actual substrate.</text>
</comment>
<dbReference type="Gene3D" id="3.40.1190.20">
    <property type="match status" value="1"/>
</dbReference>
<dbReference type="InterPro" id="IPR009436">
    <property type="entry name" value="AGTRAP"/>
</dbReference>
<dbReference type="EMBL" id="QDEB01017671">
    <property type="protein sequence ID" value="RZC41388.1"/>
    <property type="molecule type" value="Genomic_DNA"/>
</dbReference>
<dbReference type="Pfam" id="PF06396">
    <property type="entry name" value="AGTRAP"/>
    <property type="match status" value="1"/>
</dbReference>
<comment type="activity regulation">
    <text evidence="12">Activated by a monovalent cation that binds near, but not in, the active site. The most likely occupant of the site in vivo is potassium. Ion binding induces a conformational change that may alter substrate affinity.</text>
</comment>
<accession>A0A482WAH6</accession>
<feature type="binding site" evidence="12">
    <location>
        <begin position="220"/>
        <end position="225"/>
    </location>
    <ligand>
        <name>ATP</name>
        <dbReference type="ChEBI" id="CHEBI:30616"/>
    </ligand>
</feature>
<dbReference type="PRINTS" id="PR00990">
    <property type="entry name" value="RIBOKINASE"/>
</dbReference>
<keyword evidence="13" id="KW-0812">Transmembrane</keyword>
<feature type="binding site" evidence="12">
    <location>
        <position position="184"/>
    </location>
    <ligand>
        <name>ATP</name>
        <dbReference type="ChEBI" id="CHEBI:30616"/>
    </ligand>
</feature>
<dbReference type="GO" id="GO:0019303">
    <property type="term" value="P:D-ribose catabolic process"/>
    <property type="evidence" value="ECO:0007669"/>
    <property type="project" value="UniProtKB-UniRule"/>
</dbReference>
<keyword evidence="12" id="KW-0963">Cytoplasm</keyword>
<feature type="binding site" evidence="12">
    <location>
        <position position="142"/>
    </location>
    <ligand>
        <name>substrate</name>
    </ligand>
</feature>
<dbReference type="EC" id="2.7.1.15" evidence="2 12"/>
<keyword evidence="11 12" id="KW-0119">Carbohydrate metabolism</keyword>
<keyword evidence="9 12" id="KW-0460">Magnesium</keyword>
<dbReference type="PROSITE" id="PS00584">
    <property type="entry name" value="PFKB_KINASES_2"/>
    <property type="match status" value="1"/>
</dbReference>
<feature type="binding site" evidence="12">
    <location>
        <position position="286"/>
    </location>
    <ligand>
        <name>K(+)</name>
        <dbReference type="ChEBI" id="CHEBI:29103"/>
    </ligand>
</feature>
<feature type="transmembrane region" description="Helical" evidence="13">
    <location>
        <begin position="337"/>
        <end position="358"/>
    </location>
</feature>
<organism evidence="15 16">
    <name type="scientific">Asbolus verrucosus</name>
    <name type="common">Desert ironclad beetle</name>
    <dbReference type="NCBI Taxonomy" id="1661398"/>
    <lineage>
        <taxon>Eukaryota</taxon>
        <taxon>Metazoa</taxon>
        <taxon>Ecdysozoa</taxon>
        <taxon>Arthropoda</taxon>
        <taxon>Hexapoda</taxon>
        <taxon>Insecta</taxon>
        <taxon>Pterygota</taxon>
        <taxon>Neoptera</taxon>
        <taxon>Endopterygota</taxon>
        <taxon>Coleoptera</taxon>
        <taxon>Polyphaga</taxon>
        <taxon>Cucujiformia</taxon>
        <taxon>Tenebrionidae</taxon>
        <taxon>Pimeliinae</taxon>
        <taxon>Asbolus</taxon>
    </lineage>
</organism>
<dbReference type="InterPro" id="IPR029056">
    <property type="entry name" value="Ribokinase-like"/>
</dbReference>
<comment type="caution">
    <text evidence="15">The sequence shown here is derived from an EMBL/GenBank/DDBJ whole genome shotgun (WGS) entry which is preliminary data.</text>
</comment>
<dbReference type="InterPro" id="IPR002139">
    <property type="entry name" value="Ribo/fructo_kinase"/>
</dbReference>
<evidence type="ECO:0000256" key="8">
    <source>
        <dbReference type="ARBA" id="ARBA00022840"/>
    </source>
</evidence>
<feature type="binding site" evidence="12">
    <location>
        <position position="248"/>
    </location>
    <ligand>
        <name>K(+)</name>
        <dbReference type="ChEBI" id="CHEBI:29103"/>
    </ligand>
</feature>
<feature type="transmembrane region" description="Helical" evidence="13">
    <location>
        <begin position="304"/>
        <end position="325"/>
    </location>
</feature>
<dbReference type="GO" id="GO:0005829">
    <property type="term" value="C:cytosol"/>
    <property type="evidence" value="ECO:0007669"/>
    <property type="project" value="TreeGrafter"/>
</dbReference>
<keyword evidence="13" id="KW-1133">Transmembrane helix</keyword>
<dbReference type="InterPro" id="IPR011877">
    <property type="entry name" value="Ribokinase"/>
</dbReference>
<evidence type="ECO:0000313" key="16">
    <source>
        <dbReference type="Proteomes" id="UP000292052"/>
    </source>
</evidence>
<dbReference type="InterPro" id="IPR011611">
    <property type="entry name" value="PfkB_dom"/>
</dbReference>
<evidence type="ECO:0000259" key="14">
    <source>
        <dbReference type="Pfam" id="PF00294"/>
    </source>
</evidence>
<comment type="pathway">
    <text evidence="12">Carbohydrate metabolism; D-ribose degradation; D-ribose 5-phosphate from beta-D-ribopyranose: step 2/2.</text>
</comment>
<comment type="similarity">
    <text evidence="1">Belongs to the carbohydrate kinase pfkB family.</text>
</comment>
<evidence type="ECO:0000256" key="11">
    <source>
        <dbReference type="ARBA" id="ARBA00023277"/>
    </source>
</evidence>
<comment type="similarity">
    <text evidence="12">Belongs to the carbohydrate kinase PfkB family. Ribokinase subfamily.</text>
</comment>
<dbReference type="CDD" id="cd01174">
    <property type="entry name" value="ribokinase"/>
    <property type="match status" value="1"/>
</dbReference>
<evidence type="ECO:0000256" key="6">
    <source>
        <dbReference type="ARBA" id="ARBA00022741"/>
    </source>
</evidence>
<evidence type="ECO:0000256" key="4">
    <source>
        <dbReference type="ARBA" id="ARBA00022679"/>
    </source>
</evidence>
<evidence type="ECO:0000256" key="10">
    <source>
        <dbReference type="ARBA" id="ARBA00022958"/>
    </source>
</evidence>
<dbReference type="OrthoDB" id="415590at2759"/>